<dbReference type="EMBL" id="SMMG02000009">
    <property type="protein sequence ID" value="KAA3461360.1"/>
    <property type="molecule type" value="Genomic_DNA"/>
</dbReference>
<feature type="compositionally biased region" description="Basic and acidic residues" evidence="1">
    <location>
        <begin position="92"/>
        <end position="101"/>
    </location>
</feature>
<dbReference type="AlphaFoldDB" id="A0A5B6UTF7"/>
<dbReference type="OrthoDB" id="415023at2759"/>
<name>A0A5B6UTF7_9ROSI</name>
<reference evidence="3" key="1">
    <citation type="journal article" date="2019" name="Plant Biotechnol. J.">
        <title>Genome sequencing of the Australian wild diploid species Gossypium australe highlights disease resistance and delayed gland morphogenesis.</title>
        <authorList>
            <person name="Cai Y."/>
            <person name="Cai X."/>
            <person name="Wang Q."/>
            <person name="Wang P."/>
            <person name="Zhang Y."/>
            <person name="Cai C."/>
            <person name="Xu Y."/>
            <person name="Wang K."/>
            <person name="Zhou Z."/>
            <person name="Wang C."/>
            <person name="Geng S."/>
            <person name="Li B."/>
            <person name="Dong Q."/>
            <person name="Hou Y."/>
            <person name="Wang H."/>
            <person name="Ai P."/>
            <person name="Liu Z."/>
            <person name="Yi F."/>
            <person name="Sun M."/>
            <person name="An G."/>
            <person name="Cheng J."/>
            <person name="Zhang Y."/>
            <person name="Shi Q."/>
            <person name="Xie Y."/>
            <person name="Shi X."/>
            <person name="Chang Y."/>
            <person name="Huang F."/>
            <person name="Chen Y."/>
            <person name="Hong S."/>
            <person name="Mi L."/>
            <person name="Sun Q."/>
            <person name="Zhang L."/>
            <person name="Zhou B."/>
            <person name="Peng R."/>
            <person name="Zhang X."/>
            <person name="Liu F."/>
        </authorList>
    </citation>
    <scope>NUCLEOTIDE SEQUENCE [LARGE SCALE GENOMIC DNA]</scope>
    <source>
        <strain evidence="3">cv. PA1801</strain>
    </source>
</reference>
<sequence>MAGSGCESAEKVEQVLLQVDGDVDAAIEFLIAEQGAEECTAANDSLTCHANGSYGNDENGNSEQHKEENVGKTCELDPSSDGTKTLSGNTPRLDEKPMEARKGRKERKQSNKGVSAKSAVFSGSDGGPPDMGALCI</sequence>
<gene>
    <name evidence="2" type="ORF">EPI10_027935</name>
</gene>
<dbReference type="CDD" id="cd14279">
    <property type="entry name" value="CUE"/>
    <property type="match status" value="1"/>
</dbReference>
<proteinExistence type="predicted"/>
<feature type="compositionally biased region" description="Polar residues" evidence="1">
    <location>
        <begin position="50"/>
        <end position="62"/>
    </location>
</feature>
<organism evidence="2 3">
    <name type="scientific">Gossypium australe</name>
    <dbReference type="NCBI Taxonomy" id="47621"/>
    <lineage>
        <taxon>Eukaryota</taxon>
        <taxon>Viridiplantae</taxon>
        <taxon>Streptophyta</taxon>
        <taxon>Embryophyta</taxon>
        <taxon>Tracheophyta</taxon>
        <taxon>Spermatophyta</taxon>
        <taxon>Magnoliopsida</taxon>
        <taxon>eudicotyledons</taxon>
        <taxon>Gunneridae</taxon>
        <taxon>Pentapetalae</taxon>
        <taxon>rosids</taxon>
        <taxon>malvids</taxon>
        <taxon>Malvales</taxon>
        <taxon>Malvaceae</taxon>
        <taxon>Malvoideae</taxon>
        <taxon>Gossypium</taxon>
    </lineage>
</organism>
<evidence type="ECO:0000256" key="1">
    <source>
        <dbReference type="SAM" id="MobiDB-lite"/>
    </source>
</evidence>
<evidence type="ECO:0000313" key="2">
    <source>
        <dbReference type="EMBL" id="KAA3461360.1"/>
    </source>
</evidence>
<feature type="compositionally biased region" description="Polar residues" evidence="1">
    <location>
        <begin position="80"/>
        <end position="90"/>
    </location>
</feature>
<dbReference type="Proteomes" id="UP000325315">
    <property type="component" value="Unassembled WGS sequence"/>
</dbReference>
<accession>A0A5B6UTF7</accession>
<protein>
    <submittedName>
        <fullName evidence="2">OTU domain-containing protein 3-like isoform X2</fullName>
    </submittedName>
</protein>
<evidence type="ECO:0000313" key="3">
    <source>
        <dbReference type="Proteomes" id="UP000325315"/>
    </source>
</evidence>
<feature type="region of interest" description="Disordered" evidence="1">
    <location>
        <begin position="50"/>
        <end position="136"/>
    </location>
</feature>
<keyword evidence="3" id="KW-1185">Reference proteome</keyword>
<comment type="caution">
    <text evidence="2">The sequence shown here is derived from an EMBL/GenBank/DDBJ whole genome shotgun (WGS) entry which is preliminary data.</text>
</comment>